<keyword evidence="2" id="KW-1185">Reference proteome</keyword>
<reference evidence="1" key="1">
    <citation type="journal article" date="2023" name="G3 (Bethesda)">
        <title>A reference genome for the long-term kleptoplast-retaining sea slug Elysia crispata morphotype clarki.</title>
        <authorList>
            <person name="Eastman K.E."/>
            <person name="Pendleton A.L."/>
            <person name="Shaikh M.A."/>
            <person name="Suttiyut T."/>
            <person name="Ogas R."/>
            <person name="Tomko P."/>
            <person name="Gavelis G."/>
            <person name="Widhalm J.R."/>
            <person name="Wisecaver J.H."/>
        </authorList>
    </citation>
    <scope>NUCLEOTIDE SEQUENCE</scope>
    <source>
        <strain evidence="1">ECLA1</strain>
    </source>
</reference>
<proteinExistence type="predicted"/>
<dbReference type="Proteomes" id="UP001283361">
    <property type="component" value="Unassembled WGS sequence"/>
</dbReference>
<gene>
    <name evidence="1" type="ORF">RRG08_020871</name>
</gene>
<protein>
    <submittedName>
        <fullName evidence="1">Uncharacterized protein</fullName>
    </submittedName>
</protein>
<evidence type="ECO:0000313" key="2">
    <source>
        <dbReference type="Proteomes" id="UP001283361"/>
    </source>
</evidence>
<dbReference type="EMBL" id="JAWDGP010007534">
    <property type="protein sequence ID" value="KAK3714615.1"/>
    <property type="molecule type" value="Genomic_DNA"/>
</dbReference>
<evidence type="ECO:0000313" key="1">
    <source>
        <dbReference type="EMBL" id="KAK3714615.1"/>
    </source>
</evidence>
<dbReference type="AlphaFoldDB" id="A0AAE0XUS0"/>
<accession>A0AAE0XUS0</accession>
<name>A0AAE0XUS0_9GAST</name>
<organism evidence="1 2">
    <name type="scientific">Elysia crispata</name>
    <name type="common">lettuce slug</name>
    <dbReference type="NCBI Taxonomy" id="231223"/>
    <lineage>
        <taxon>Eukaryota</taxon>
        <taxon>Metazoa</taxon>
        <taxon>Spiralia</taxon>
        <taxon>Lophotrochozoa</taxon>
        <taxon>Mollusca</taxon>
        <taxon>Gastropoda</taxon>
        <taxon>Heterobranchia</taxon>
        <taxon>Euthyneura</taxon>
        <taxon>Panpulmonata</taxon>
        <taxon>Sacoglossa</taxon>
        <taxon>Placobranchoidea</taxon>
        <taxon>Plakobranchidae</taxon>
        <taxon>Elysia</taxon>
    </lineage>
</organism>
<sequence>MIIGAPALALENKQDMWAGNYALSNPMLATRWAQYSSISVNKDTSDWLDGATPVLMMLCLGPFGGGSGRPDNRGRDTQPLDNLNLSGLMLVLWHNFNSQGQRVILPWLAGFLRE</sequence>
<comment type="caution">
    <text evidence="1">The sequence shown here is derived from an EMBL/GenBank/DDBJ whole genome shotgun (WGS) entry which is preliminary data.</text>
</comment>